<proteinExistence type="predicted"/>
<accession>A0ABY9GLT1</accession>
<protein>
    <submittedName>
        <fullName evidence="1">Type III secretion protein</fullName>
    </submittedName>
</protein>
<name>A0ABY9GLT1_9PSED</name>
<dbReference type="RefSeq" id="WP_305422194.1">
    <property type="nucleotide sequence ID" value="NZ_CP117430.1"/>
</dbReference>
<dbReference type="EMBL" id="CP117430">
    <property type="protein sequence ID" value="WLI16536.1"/>
    <property type="molecule type" value="Genomic_DNA"/>
</dbReference>
<dbReference type="Proteomes" id="UP001230768">
    <property type="component" value="Chromosome"/>
</dbReference>
<gene>
    <name evidence="1" type="ORF">PSH88_19750</name>
</gene>
<keyword evidence="2" id="KW-1185">Reference proteome</keyword>
<sequence>MTGQWVEWWCAPWHWAHPEWKAKFATLGGLSSGDCNAVARSRHVDFLRIVGIVPSQPPEPVEALLRWLALTPKQREHAFSLVQRVCFAKPAQAASPDLEDGWCYGLAKAIRPGQWIHPGIEDERVLLGAFVGERCWSRLQLMWAPGEPGQWVNGLPDKKLQTLWQSVLWRVALE</sequence>
<reference evidence="1 2" key="1">
    <citation type="submission" date="2023-02" db="EMBL/GenBank/DDBJ databases">
        <title>Evolution of Hrp T3SS in non-pathogenic Pseudomonas fluorescens.</title>
        <authorList>
            <person name="Liao K."/>
            <person name="Wei H."/>
            <person name="Gu Y."/>
        </authorList>
    </citation>
    <scope>NUCLEOTIDE SEQUENCE [LARGE SCALE GENOMIC DNA]</scope>
    <source>
        <strain evidence="1 2">FP607</strain>
    </source>
</reference>
<evidence type="ECO:0000313" key="2">
    <source>
        <dbReference type="Proteomes" id="UP001230768"/>
    </source>
</evidence>
<organism evidence="1 2">
    <name type="scientific">Pseudomonas wuhanensis</name>
    <dbReference type="NCBI Taxonomy" id="2954098"/>
    <lineage>
        <taxon>Bacteria</taxon>
        <taxon>Pseudomonadati</taxon>
        <taxon>Pseudomonadota</taxon>
        <taxon>Gammaproteobacteria</taxon>
        <taxon>Pseudomonadales</taxon>
        <taxon>Pseudomonadaceae</taxon>
        <taxon>Pseudomonas</taxon>
    </lineage>
</organism>
<evidence type="ECO:0000313" key="1">
    <source>
        <dbReference type="EMBL" id="WLI16536.1"/>
    </source>
</evidence>